<dbReference type="EMBL" id="CAJEWD010000009">
    <property type="protein sequence ID" value="CAD2081405.1"/>
    <property type="molecule type" value="Genomic_DNA"/>
</dbReference>
<reference evidence="1 2" key="1">
    <citation type="submission" date="2020-07" db="EMBL/GenBank/DDBJ databases">
        <authorList>
            <person name="Criscuolo A."/>
        </authorList>
    </citation>
    <scope>NUCLEOTIDE SEQUENCE [LARGE SCALE GENOMIC DNA]</scope>
    <source>
        <strain evidence="1">CIP111649</strain>
    </source>
</reference>
<evidence type="ECO:0000313" key="2">
    <source>
        <dbReference type="Proteomes" id="UP000589351"/>
    </source>
</evidence>
<dbReference type="Pfam" id="PF04250">
    <property type="entry name" value="DUF429"/>
    <property type="match status" value="1"/>
</dbReference>
<dbReference type="PIRSF" id="PIRSF018008">
    <property type="entry name" value="UCP018008"/>
    <property type="match status" value="1"/>
</dbReference>
<dbReference type="RefSeq" id="WP_185126641.1">
    <property type="nucleotide sequence ID" value="NZ_CAJEWD010000009.1"/>
</dbReference>
<accession>A0A6V7RRA2</accession>
<evidence type="ECO:0000313" key="1">
    <source>
        <dbReference type="EMBL" id="CAD2081405.1"/>
    </source>
</evidence>
<proteinExistence type="predicted"/>
<organism evidence="1 2">
    <name type="scientific">Jeotgalicoccus meleagridis</name>
    <dbReference type="NCBI Taxonomy" id="2759181"/>
    <lineage>
        <taxon>Bacteria</taxon>
        <taxon>Bacillati</taxon>
        <taxon>Bacillota</taxon>
        <taxon>Bacilli</taxon>
        <taxon>Bacillales</taxon>
        <taxon>Staphylococcaceae</taxon>
        <taxon>Jeotgalicoccus</taxon>
    </lineage>
</organism>
<protein>
    <recommendedName>
        <fullName evidence="3">DUF429 domain-containing protein</fullName>
    </recommendedName>
</protein>
<dbReference type="InterPro" id="IPR007362">
    <property type="entry name" value="DUF429"/>
</dbReference>
<dbReference type="AlphaFoldDB" id="A0A6V7RRA2"/>
<sequence>MRYIGIDLAWTYKNESGVCLIDESGEIIFLDAKIYTDEDIVSIIEKFRIDKIKIAIDAPLIVNNESGSREAERSLSSQKINGHRVRAFNSNRKFLNNVFKTIRGEELCERLIAAFPELTIGLNSSESIIYETFPTGICAGLFPEIYPINYKRKKGMTFEETIERMNILCDKLRGLEQEGIISNFSSSFQLEKDKLNWKSYKHMEDKMDAILCTLGMYLIDQGLAKELHFGNLTDGYIMIPEKV</sequence>
<dbReference type="Proteomes" id="UP000589351">
    <property type="component" value="Unassembled WGS sequence"/>
</dbReference>
<evidence type="ECO:0008006" key="3">
    <source>
        <dbReference type="Google" id="ProtNLM"/>
    </source>
</evidence>
<comment type="caution">
    <text evidence="1">The sequence shown here is derived from an EMBL/GenBank/DDBJ whole genome shotgun (WGS) entry which is preliminary data.</text>
</comment>
<keyword evidence="2" id="KW-1185">Reference proteome</keyword>
<gene>
    <name evidence="1" type="ORF">JEODO184_02147</name>
</gene>
<dbReference type="InterPro" id="IPR008306">
    <property type="entry name" value="UCP018008"/>
</dbReference>
<name>A0A6V7RRA2_9STAP</name>